<name>A0A409VKF2_9AGAR</name>
<dbReference type="InterPro" id="IPR038955">
    <property type="entry name" value="PriA/CPL1_fungi"/>
</dbReference>
<feature type="domain" description="Protein CPL1-like" evidence="2">
    <location>
        <begin position="215"/>
        <end position="277"/>
    </location>
</feature>
<evidence type="ECO:0000313" key="4">
    <source>
        <dbReference type="Proteomes" id="UP000284706"/>
    </source>
</evidence>
<evidence type="ECO:0000313" key="3">
    <source>
        <dbReference type="EMBL" id="PPQ66707.1"/>
    </source>
</evidence>
<organism evidence="3 4">
    <name type="scientific">Gymnopilus dilepis</name>
    <dbReference type="NCBI Taxonomy" id="231916"/>
    <lineage>
        <taxon>Eukaryota</taxon>
        <taxon>Fungi</taxon>
        <taxon>Dikarya</taxon>
        <taxon>Basidiomycota</taxon>
        <taxon>Agaricomycotina</taxon>
        <taxon>Agaricomycetes</taxon>
        <taxon>Agaricomycetidae</taxon>
        <taxon>Agaricales</taxon>
        <taxon>Agaricineae</taxon>
        <taxon>Hymenogastraceae</taxon>
        <taxon>Gymnopilus</taxon>
    </lineage>
</organism>
<reference evidence="3 4" key="1">
    <citation type="journal article" date="2018" name="Evol. Lett.">
        <title>Horizontal gene cluster transfer increased hallucinogenic mushroom diversity.</title>
        <authorList>
            <person name="Reynolds H.T."/>
            <person name="Vijayakumar V."/>
            <person name="Gluck-Thaler E."/>
            <person name="Korotkin H.B."/>
            <person name="Matheny P.B."/>
            <person name="Slot J.C."/>
        </authorList>
    </citation>
    <scope>NUCLEOTIDE SEQUENCE [LARGE SCALE GENOMIC DNA]</scope>
    <source>
        <strain evidence="3 4">SRW20</strain>
    </source>
</reference>
<dbReference type="EMBL" id="NHYE01005624">
    <property type="protein sequence ID" value="PPQ66707.1"/>
    <property type="molecule type" value="Genomic_DNA"/>
</dbReference>
<evidence type="ECO:0000259" key="2">
    <source>
        <dbReference type="Pfam" id="PF21671"/>
    </source>
</evidence>
<dbReference type="PANTHER" id="PTHR35192">
    <property type="entry name" value="PROTEIN, PUTATIVE-RELATED"/>
    <property type="match status" value="1"/>
</dbReference>
<dbReference type="PANTHER" id="PTHR35192:SF2">
    <property type="entry name" value="APPLE DOMAIN-CONTAINING PROTEIN"/>
    <property type="match status" value="1"/>
</dbReference>
<dbReference type="OrthoDB" id="439917at2759"/>
<accession>A0A409VKF2</accession>
<feature type="signal peptide" evidence="1">
    <location>
        <begin position="1"/>
        <end position="21"/>
    </location>
</feature>
<dbReference type="InParanoid" id="A0A409VKF2"/>
<proteinExistence type="predicted"/>
<dbReference type="InterPro" id="IPR048661">
    <property type="entry name" value="CPL1-like"/>
</dbReference>
<comment type="caution">
    <text evidence="3">The sequence shown here is derived from an EMBL/GenBank/DDBJ whole genome shotgun (WGS) entry which is preliminary data.</text>
</comment>
<evidence type="ECO:0000256" key="1">
    <source>
        <dbReference type="SAM" id="SignalP"/>
    </source>
</evidence>
<keyword evidence="1" id="KW-0732">Signal</keyword>
<sequence>MLGPPLFKLVAFATSFLLVAAGGPGSDICGECHGVLGVPHHGTGKYASVGNINACLCLSSLPNYVATNSLAISASAIGGKDAVVASLTTMVFISSPPSVPATEACLTDQIRKSWDVQVSSALPTSVPVWESLRLHLHGRASTVVLSMALYSPYPYSHPTDCICPKPYTVCNGRCGLFKGCPSQYHKRAELTGPSSLKCPLGLTSCPIPGRGGEYFECVNTQSDLESCGGCINPSLPAYGYYNAQKVGVDCSALPGVSDVSCIYGKCVIHKCSYGYYLYKGECVANKGYYA</sequence>
<dbReference type="AlphaFoldDB" id="A0A409VKF2"/>
<dbReference type="Proteomes" id="UP000284706">
    <property type="component" value="Unassembled WGS sequence"/>
</dbReference>
<feature type="chain" id="PRO_5019267229" description="Protein CPL1-like domain-containing protein" evidence="1">
    <location>
        <begin position="22"/>
        <end position="290"/>
    </location>
</feature>
<protein>
    <recommendedName>
        <fullName evidence="2">Protein CPL1-like domain-containing protein</fullName>
    </recommendedName>
</protein>
<dbReference type="STRING" id="231916.A0A409VKF2"/>
<gene>
    <name evidence="3" type="ORF">CVT26_009567</name>
</gene>
<dbReference type="Pfam" id="PF21671">
    <property type="entry name" value="CPL1-like"/>
    <property type="match status" value="1"/>
</dbReference>
<keyword evidence="4" id="KW-1185">Reference proteome</keyword>